<proteinExistence type="predicted"/>
<organism evidence="2 3">
    <name type="scientific">Streptomyces griseus</name>
    <dbReference type="NCBI Taxonomy" id="1911"/>
    <lineage>
        <taxon>Bacteria</taxon>
        <taxon>Bacillati</taxon>
        <taxon>Actinomycetota</taxon>
        <taxon>Actinomycetes</taxon>
        <taxon>Kitasatosporales</taxon>
        <taxon>Streptomycetaceae</taxon>
        <taxon>Streptomyces</taxon>
    </lineage>
</organism>
<dbReference type="Proteomes" id="UP000254150">
    <property type="component" value="Unassembled WGS sequence"/>
</dbReference>
<accession>A0A380PCU2</accession>
<name>A0A380PCU2_STRGR</name>
<sequence>MAAQRVLLTEPHGEGEQADYGVEQTFSFGLDVPVPLLGVVLETAEFPRLPPVERHRRPEAGPIRPRPGP</sequence>
<evidence type="ECO:0000256" key="1">
    <source>
        <dbReference type="SAM" id="MobiDB-lite"/>
    </source>
</evidence>
<protein>
    <submittedName>
        <fullName evidence="2">Uncharacterized protein</fullName>
    </submittedName>
</protein>
<evidence type="ECO:0000313" key="2">
    <source>
        <dbReference type="EMBL" id="SUP62667.1"/>
    </source>
</evidence>
<gene>
    <name evidence="2" type="ORF">NCTC7807_05839</name>
</gene>
<dbReference type="AlphaFoldDB" id="A0A380PCU2"/>
<dbReference type="EMBL" id="UHID01000009">
    <property type="protein sequence ID" value="SUP62667.1"/>
    <property type="molecule type" value="Genomic_DNA"/>
</dbReference>
<reference evidence="2 3" key="1">
    <citation type="submission" date="2018-06" db="EMBL/GenBank/DDBJ databases">
        <authorList>
            <consortium name="Pathogen Informatics"/>
            <person name="Doyle S."/>
        </authorList>
    </citation>
    <scope>NUCLEOTIDE SEQUENCE [LARGE SCALE GENOMIC DNA]</scope>
    <source>
        <strain evidence="2 3">NCTC7807</strain>
    </source>
</reference>
<evidence type="ECO:0000313" key="3">
    <source>
        <dbReference type="Proteomes" id="UP000254150"/>
    </source>
</evidence>
<feature type="region of interest" description="Disordered" evidence="1">
    <location>
        <begin position="47"/>
        <end position="69"/>
    </location>
</feature>